<accession>A0A834F243</accession>
<proteinExistence type="predicted"/>
<evidence type="ECO:0000313" key="2">
    <source>
        <dbReference type="EMBL" id="KAF6718401.1"/>
    </source>
</evidence>
<feature type="compositionally biased region" description="Basic residues" evidence="1">
    <location>
        <begin position="58"/>
        <end position="68"/>
    </location>
</feature>
<feature type="compositionally biased region" description="Basic and acidic residues" evidence="1">
    <location>
        <begin position="86"/>
        <end position="102"/>
    </location>
</feature>
<evidence type="ECO:0000313" key="3">
    <source>
        <dbReference type="Proteomes" id="UP000646548"/>
    </source>
</evidence>
<gene>
    <name evidence="2" type="ORF">FQA47_019332</name>
</gene>
<protein>
    <submittedName>
        <fullName evidence="2">Uncharacterized protein</fullName>
    </submittedName>
</protein>
<feature type="region of interest" description="Disordered" evidence="1">
    <location>
        <begin position="34"/>
        <end position="102"/>
    </location>
</feature>
<organism evidence="2 3">
    <name type="scientific">Oryzias melastigma</name>
    <name type="common">Marine medaka</name>
    <dbReference type="NCBI Taxonomy" id="30732"/>
    <lineage>
        <taxon>Eukaryota</taxon>
        <taxon>Metazoa</taxon>
        <taxon>Chordata</taxon>
        <taxon>Craniata</taxon>
        <taxon>Vertebrata</taxon>
        <taxon>Euteleostomi</taxon>
        <taxon>Actinopterygii</taxon>
        <taxon>Neopterygii</taxon>
        <taxon>Teleostei</taxon>
        <taxon>Neoteleostei</taxon>
        <taxon>Acanthomorphata</taxon>
        <taxon>Ovalentaria</taxon>
        <taxon>Atherinomorphae</taxon>
        <taxon>Beloniformes</taxon>
        <taxon>Adrianichthyidae</taxon>
        <taxon>Oryziinae</taxon>
        <taxon>Oryzias</taxon>
    </lineage>
</organism>
<reference evidence="2" key="1">
    <citation type="journal article" name="BMC Genomics">
        <title>Long-read sequencing and de novo genome assembly of marine medaka (Oryzias melastigma).</title>
        <authorList>
            <person name="Liang P."/>
            <person name="Saqib H.S.A."/>
            <person name="Ni X."/>
            <person name="Shen Y."/>
        </authorList>
    </citation>
    <scope>NUCLEOTIDE SEQUENCE</scope>
    <source>
        <strain evidence="2">Bigg-433</strain>
    </source>
</reference>
<comment type="caution">
    <text evidence="2">The sequence shown here is derived from an EMBL/GenBank/DDBJ whole genome shotgun (WGS) entry which is preliminary data.</text>
</comment>
<dbReference type="AlphaFoldDB" id="A0A834F243"/>
<sequence length="102" mass="11481">MHLFSVVKKRVQTVTIQSGCGCGGALHDIKETVPERPSSWSHVRPALPHDKKSENLGKTRKTKRKKTKQPQVDRVFFPGCPPVPGEGHHDPVSFEKKREFSL</sequence>
<evidence type="ECO:0000256" key="1">
    <source>
        <dbReference type="SAM" id="MobiDB-lite"/>
    </source>
</evidence>
<name>A0A834F243_ORYME</name>
<feature type="compositionally biased region" description="Basic and acidic residues" evidence="1">
    <location>
        <begin position="47"/>
        <end position="57"/>
    </location>
</feature>
<dbReference type="Proteomes" id="UP000646548">
    <property type="component" value="Unassembled WGS sequence"/>
</dbReference>
<dbReference type="EMBL" id="WKFB01000736">
    <property type="protein sequence ID" value="KAF6718401.1"/>
    <property type="molecule type" value="Genomic_DNA"/>
</dbReference>